<dbReference type="OrthoDB" id="4752856at2"/>
<gene>
    <name evidence="1" type="ORF">MHEC_21630</name>
</gene>
<dbReference type="RefSeq" id="WP_048893153.1">
    <property type="nucleotide sequence ID" value="NZ_AP024237.1"/>
</dbReference>
<name>A0A2G8BCX4_9MYCO</name>
<proteinExistence type="predicted"/>
<dbReference type="Proteomes" id="UP000595446">
    <property type="component" value="Chromosome"/>
</dbReference>
<dbReference type="STRING" id="110505.ACT16_19735"/>
<organism evidence="1 2">
    <name type="scientific">Mycobacterium heckeshornense</name>
    <dbReference type="NCBI Taxonomy" id="110505"/>
    <lineage>
        <taxon>Bacteria</taxon>
        <taxon>Bacillati</taxon>
        <taxon>Actinomycetota</taxon>
        <taxon>Actinomycetes</taxon>
        <taxon>Mycobacteriales</taxon>
        <taxon>Mycobacteriaceae</taxon>
        <taxon>Mycobacterium</taxon>
    </lineage>
</organism>
<dbReference type="EMBL" id="AP024237">
    <property type="protein sequence ID" value="BCO35730.1"/>
    <property type="molecule type" value="Genomic_DNA"/>
</dbReference>
<evidence type="ECO:0000313" key="1">
    <source>
        <dbReference type="EMBL" id="BCO35730.1"/>
    </source>
</evidence>
<dbReference type="AlphaFoldDB" id="A0A2G8BCX4"/>
<reference evidence="1 2" key="1">
    <citation type="submission" date="2020-12" db="EMBL/GenBank/DDBJ databases">
        <title>Complete genome sequence of Mycobacterium heckeshornense JCM 15655T, closely related to a pathogenic non-tuberculous mycobacterial species Mycobacterium xenopi.</title>
        <authorList>
            <person name="Yoshida M."/>
            <person name="Fukano H."/>
            <person name="Asakura T."/>
            <person name="Suzuki M."/>
            <person name="Hoshino Y."/>
        </authorList>
    </citation>
    <scope>NUCLEOTIDE SEQUENCE [LARGE SCALE GENOMIC DNA]</scope>
    <source>
        <strain evidence="1 2">JCM 15655</strain>
    </source>
</reference>
<sequence length="109" mass="12249">MTQSTDARPRAANPGAAQSRNAAEVAQARIFEGILRAEISRLEALARSMLDRGLGHRVRRTPGGRPSEELVQLRARIDEAYRLLETLRLRFLYPRRPDDPGSGRTASRR</sequence>
<evidence type="ECO:0000313" key="2">
    <source>
        <dbReference type="Proteomes" id="UP000595446"/>
    </source>
</evidence>
<accession>A0A2G8BCX4</accession>
<protein>
    <submittedName>
        <fullName evidence="1">Uncharacterized protein</fullName>
    </submittedName>
</protein>
<keyword evidence="2" id="KW-1185">Reference proteome</keyword>